<dbReference type="HOGENOM" id="CLU_068847_1_0_9"/>
<dbReference type="AlphaFoldDB" id="L0K8Z6"/>
<organism evidence="3 4">
    <name type="scientific">Halobacteroides halobius (strain ATCC 35273 / DSM 5150 / MD-1)</name>
    <dbReference type="NCBI Taxonomy" id="748449"/>
    <lineage>
        <taxon>Bacteria</taxon>
        <taxon>Bacillati</taxon>
        <taxon>Bacillota</taxon>
        <taxon>Clostridia</taxon>
        <taxon>Halanaerobiales</taxon>
        <taxon>Halobacteroidaceae</taxon>
        <taxon>Halobacteroides</taxon>
    </lineage>
</organism>
<dbReference type="KEGG" id="hhl:Halha_1060"/>
<comment type="catalytic activity">
    <reaction evidence="1">
        <text>adenylyl-molybdopterin + molybdate = Mo-molybdopterin + AMP + H(+)</text>
        <dbReference type="Rhea" id="RHEA:35047"/>
        <dbReference type="ChEBI" id="CHEBI:15378"/>
        <dbReference type="ChEBI" id="CHEBI:36264"/>
        <dbReference type="ChEBI" id="CHEBI:62727"/>
        <dbReference type="ChEBI" id="CHEBI:71302"/>
        <dbReference type="ChEBI" id="CHEBI:456215"/>
    </reaction>
</comment>
<dbReference type="GO" id="GO:0061599">
    <property type="term" value="F:molybdopterin molybdotransferase activity"/>
    <property type="evidence" value="ECO:0007669"/>
    <property type="project" value="UniProtKB-UniRule"/>
</dbReference>
<dbReference type="UniPathway" id="UPA00344"/>
<dbReference type="InterPro" id="IPR001453">
    <property type="entry name" value="MoaB/Mog_dom"/>
</dbReference>
<reference evidence="4" key="1">
    <citation type="submission" date="2012-02" db="EMBL/GenBank/DDBJ databases">
        <title>The complete genome of Halobacteroides halobius DSM 5150.</title>
        <authorList>
            <person name="Lucas S."/>
            <person name="Copeland A."/>
            <person name="Lapidus A."/>
            <person name="Glavina del Rio T."/>
            <person name="Dalin E."/>
            <person name="Tice H."/>
            <person name="Bruce D."/>
            <person name="Goodwin L."/>
            <person name="Pitluck S."/>
            <person name="Peters L."/>
            <person name="Mikhailova N."/>
            <person name="Gu W."/>
            <person name="Kyrpides N."/>
            <person name="Mavromatis K."/>
            <person name="Ivanova N."/>
            <person name="Brettin T."/>
            <person name="Detter J.C."/>
            <person name="Han C."/>
            <person name="Larimer F."/>
            <person name="Land M."/>
            <person name="Hauser L."/>
            <person name="Markowitz V."/>
            <person name="Cheng J.-F."/>
            <person name="Hugenholtz P."/>
            <person name="Woyke T."/>
            <person name="Wu D."/>
            <person name="Tindall B."/>
            <person name="Pomrenke H."/>
            <person name="Brambilla E."/>
            <person name="Klenk H.-P."/>
            <person name="Eisen J.A."/>
        </authorList>
    </citation>
    <scope>NUCLEOTIDE SEQUENCE [LARGE SCALE GENOMIC DNA]</scope>
    <source>
        <strain evidence="4">ATCC 35273 / DSM 5150 / MD-1</strain>
    </source>
</reference>
<evidence type="ECO:0000259" key="2">
    <source>
        <dbReference type="SMART" id="SM00852"/>
    </source>
</evidence>
<evidence type="ECO:0000313" key="4">
    <source>
        <dbReference type="Proteomes" id="UP000010880"/>
    </source>
</evidence>
<dbReference type="Gene3D" id="3.40.980.10">
    <property type="entry name" value="MoaB/Mog-like domain"/>
    <property type="match status" value="1"/>
</dbReference>
<keyword evidence="1" id="KW-0500">Molybdenum</keyword>
<dbReference type="PANTHER" id="PTHR10192:SF28">
    <property type="entry name" value="MOLYBDOPTERIN MOLYBDENUMTRANSFERASE"/>
    <property type="match status" value="1"/>
</dbReference>
<dbReference type="Proteomes" id="UP000010880">
    <property type="component" value="Chromosome"/>
</dbReference>
<dbReference type="PATRIC" id="fig|748449.3.peg.1015"/>
<dbReference type="EC" id="2.10.1.1" evidence="1"/>
<evidence type="ECO:0000256" key="1">
    <source>
        <dbReference type="RuleBase" id="RU365090"/>
    </source>
</evidence>
<dbReference type="GO" id="GO:0006777">
    <property type="term" value="P:Mo-molybdopterin cofactor biosynthetic process"/>
    <property type="evidence" value="ECO:0007669"/>
    <property type="project" value="UniProtKB-UniRule"/>
</dbReference>
<evidence type="ECO:0000313" key="3">
    <source>
        <dbReference type="EMBL" id="AGB41020.1"/>
    </source>
</evidence>
<proteinExistence type="inferred from homology"/>
<dbReference type="InterPro" id="IPR038987">
    <property type="entry name" value="MoeA-like"/>
</dbReference>
<sequence>MGIKKIPVEEAVGRVVAHDMTQIVPEKFKGARFKKGDLIDNSDISTLKDMGKEHIYVLTLEEGIIHEDDAAYRIAKHVIGKNIALSEVNEGKITLKAQQKGILKVEKDLLLKVNSSNQILITSSHNNMFLQAGDSIAGVRINPLTIEEEKLEKVEDIIRDQSIFKIEPIVNKKVGIVVTGSEVYNGRIKDQFVPTLQKKFQRWGGELLNSIIVPDEVDQITAALSSLKESGAEILITGGGMSVDPDDLTPQGIRNTGAQIIKYGIPVLPGNKLMLAYWDDIPILGLPACVIFEKITVFDLVYPRLLTEEHITRNDLIELSYGGYCHHCEICQFPKCSFGRF</sequence>
<dbReference type="SMART" id="SM00852">
    <property type="entry name" value="MoCF_biosynth"/>
    <property type="match status" value="1"/>
</dbReference>
<dbReference type="InterPro" id="IPR036425">
    <property type="entry name" value="MoaB/Mog-like_dom_sf"/>
</dbReference>
<keyword evidence="4" id="KW-1185">Reference proteome</keyword>
<keyword evidence="1" id="KW-0808">Transferase</keyword>
<comment type="cofactor">
    <cofactor evidence="1">
        <name>Mg(2+)</name>
        <dbReference type="ChEBI" id="CHEBI:18420"/>
    </cofactor>
</comment>
<protein>
    <recommendedName>
        <fullName evidence="1">Molybdopterin molybdenumtransferase</fullName>
        <ecNumber evidence="1">2.10.1.1</ecNumber>
    </recommendedName>
</protein>
<gene>
    <name evidence="3" type="ordered locus">Halha_1060</name>
</gene>
<comment type="pathway">
    <text evidence="1">Cofactor biosynthesis; molybdopterin biosynthesis.</text>
</comment>
<dbReference type="STRING" id="748449.Halha_1060"/>
<dbReference type="GO" id="GO:0046872">
    <property type="term" value="F:metal ion binding"/>
    <property type="evidence" value="ECO:0007669"/>
    <property type="project" value="UniProtKB-UniRule"/>
</dbReference>
<keyword evidence="1" id="KW-0501">Molybdenum cofactor biosynthesis</keyword>
<dbReference type="OrthoDB" id="9767940at2"/>
<dbReference type="EMBL" id="CP003359">
    <property type="protein sequence ID" value="AGB41020.1"/>
    <property type="molecule type" value="Genomic_DNA"/>
</dbReference>
<dbReference type="eggNOG" id="COG0303">
    <property type="taxonomic scope" value="Bacteria"/>
</dbReference>
<name>L0K8Z6_HALHC</name>
<comment type="similarity">
    <text evidence="1">Belongs to the MoeA family.</text>
</comment>
<keyword evidence="1" id="KW-0479">Metal-binding</keyword>
<dbReference type="SUPFAM" id="SSF53218">
    <property type="entry name" value="Molybdenum cofactor biosynthesis proteins"/>
    <property type="match status" value="1"/>
</dbReference>
<dbReference type="PANTHER" id="PTHR10192">
    <property type="entry name" value="MOLYBDOPTERIN BIOSYNTHESIS PROTEIN"/>
    <property type="match status" value="1"/>
</dbReference>
<feature type="domain" description="MoaB/Mog" evidence="2">
    <location>
        <begin position="175"/>
        <end position="307"/>
    </location>
</feature>
<dbReference type="CDD" id="cd03522">
    <property type="entry name" value="MoeA_like"/>
    <property type="match status" value="1"/>
</dbReference>
<comment type="function">
    <text evidence="1">Catalyzes the insertion of molybdate into adenylated molybdopterin with the concomitant release of AMP.</text>
</comment>
<accession>L0K8Z6</accession>
<dbReference type="GO" id="GO:0005829">
    <property type="term" value="C:cytosol"/>
    <property type="evidence" value="ECO:0007669"/>
    <property type="project" value="TreeGrafter"/>
</dbReference>
<dbReference type="Pfam" id="PF00994">
    <property type="entry name" value="MoCF_biosynth"/>
    <property type="match status" value="1"/>
</dbReference>
<dbReference type="RefSeq" id="WP_015326745.1">
    <property type="nucleotide sequence ID" value="NC_019978.1"/>
</dbReference>
<keyword evidence="1" id="KW-0460">Magnesium</keyword>